<gene>
    <name evidence="1" type="ORF">KTT_26170</name>
</gene>
<dbReference type="Proteomes" id="UP000287352">
    <property type="component" value="Unassembled WGS sequence"/>
</dbReference>
<organism evidence="1 2">
    <name type="scientific">Tengunoibacter tsumagoiensis</name>
    <dbReference type="NCBI Taxonomy" id="2014871"/>
    <lineage>
        <taxon>Bacteria</taxon>
        <taxon>Bacillati</taxon>
        <taxon>Chloroflexota</taxon>
        <taxon>Ktedonobacteria</taxon>
        <taxon>Ktedonobacterales</taxon>
        <taxon>Dictyobacteraceae</taxon>
        <taxon>Tengunoibacter</taxon>
    </lineage>
</organism>
<evidence type="ECO:0000313" key="2">
    <source>
        <dbReference type="Proteomes" id="UP000287352"/>
    </source>
</evidence>
<dbReference type="EMBL" id="BIFR01000001">
    <property type="protein sequence ID" value="GCE12758.1"/>
    <property type="molecule type" value="Genomic_DNA"/>
</dbReference>
<reference evidence="2" key="1">
    <citation type="submission" date="2018-12" db="EMBL/GenBank/DDBJ databases">
        <title>Tengunoibacter tsumagoiensis gen. nov., sp. nov., Dictyobacter kobayashii sp. nov., D. alpinus sp. nov., and D. joshuensis sp. nov. and description of Dictyobacteraceae fam. nov. within the order Ktedonobacterales isolated from Tengu-no-mugimeshi.</title>
        <authorList>
            <person name="Wang C.M."/>
            <person name="Zheng Y."/>
            <person name="Sakai Y."/>
            <person name="Toyoda A."/>
            <person name="Minakuchi Y."/>
            <person name="Abe K."/>
            <person name="Yokota A."/>
            <person name="Yabe S."/>
        </authorList>
    </citation>
    <scope>NUCLEOTIDE SEQUENCE [LARGE SCALE GENOMIC DNA]</scope>
    <source>
        <strain evidence="2">Uno3</strain>
    </source>
</reference>
<proteinExistence type="predicted"/>
<dbReference type="OrthoDB" id="166762at2"/>
<name>A0A402A0S9_9CHLR</name>
<sequence length="60" mass="7212">MTNKDKELLEEEETITDEYDDFELLERLESLQEDMEDLGVSTLKEVIQKIKDLHRKLDEK</sequence>
<accession>A0A402A0S9</accession>
<dbReference type="RefSeq" id="WP_126580349.1">
    <property type="nucleotide sequence ID" value="NZ_BIFR01000001.1"/>
</dbReference>
<dbReference type="AlphaFoldDB" id="A0A402A0S9"/>
<protein>
    <submittedName>
        <fullName evidence="1">Uncharacterized protein</fullName>
    </submittedName>
</protein>
<comment type="caution">
    <text evidence="1">The sequence shown here is derived from an EMBL/GenBank/DDBJ whole genome shotgun (WGS) entry which is preliminary data.</text>
</comment>
<keyword evidence="2" id="KW-1185">Reference proteome</keyword>
<evidence type="ECO:0000313" key="1">
    <source>
        <dbReference type="EMBL" id="GCE12758.1"/>
    </source>
</evidence>